<gene>
    <name evidence="2" type="ORF">GCM10010421_10490</name>
</gene>
<proteinExistence type="predicted"/>
<keyword evidence="3" id="KW-1185">Reference proteome</keyword>
<evidence type="ECO:0000313" key="3">
    <source>
        <dbReference type="Proteomes" id="UP001500460"/>
    </source>
</evidence>
<feature type="compositionally biased region" description="Basic residues" evidence="1">
    <location>
        <begin position="46"/>
        <end position="56"/>
    </location>
</feature>
<evidence type="ECO:0000313" key="2">
    <source>
        <dbReference type="EMBL" id="GAA2425595.1"/>
    </source>
</evidence>
<comment type="caution">
    <text evidence="2">The sequence shown here is derived from an EMBL/GenBank/DDBJ whole genome shotgun (WGS) entry which is preliminary data.</text>
</comment>
<evidence type="ECO:0000256" key="1">
    <source>
        <dbReference type="SAM" id="MobiDB-lite"/>
    </source>
</evidence>
<accession>A0ABP5WHM0</accession>
<dbReference type="EMBL" id="BAAATK010000004">
    <property type="protein sequence ID" value="GAA2425595.1"/>
    <property type="molecule type" value="Genomic_DNA"/>
</dbReference>
<protein>
    <submittedName>
        <fullName evidence="2">Uncharacterized protein</fullName>
    </submittedName>
</protein>
<organism evidence="2 3">
    <name type="scientific">Streptomyces glaucus</name>
    <dbReference type="NCBI Taxonomy" id="284029"/>
    <lineage>
        <taxon>Bacteria</taxon>
        <taxon>Bacillati</taxon>
        <taxon>Actinomycetota</taxon>
        <taxon>Actinomycetes</taxon>
        <taxon>Kitasatosporales</taxon>
        <taxon>Streptomycetaceae</taxon>
        <taxon>Streptomyces</taxon>
    </lineage>
</organism>
<reference evidence="3" key="1">
    <citation type="journal article" date="2019" name="Int. J. Syst. Evol. Microbiol.">
        <title>The Global Catalogue of Microorganisms (GCM) 10K type strain sequencing project: providing services to taxonomists for standard genome sequencing and annotation.</title>
        <authorList>
            <consortium name="The Broad Institute Genomics Platform"/>
            <consortium name="The Broad Institute Genome Sequencing Center for Infectious Disease"/>
            <person name="Wu L."/>
            <person name="Ma J."/>
        </authorList>
    </citation>
    <scope>NUCLEOTIDE SEQUENCE [LARGE SCALE GENOMIC DNA]</scope>
    <source>
        <strain evidence="3">JCM 6922</strain>
    </source>
</reference>
<feature type="region of interest" description="Disordered" evidence="1">
    <location>
        <begin position="21"/>
        <end position="56"/>
    </location>
</feature>
<sequence length="56" mass="6455">MARQPEEAKLAGNERLREYAQDRLPGVIRTPDGTVLPGPQLPERKGRNKPHRKNRR</sequence>
<dbReference type="Proteomes" id="UP001500460">
    <property type="component" value="Unassembled WGS sequence"/>
</dbReference>
<name>A0ABP5WHM0_9ACTN</name>